<evidence type="ECO:0000313" key="3">
    <source>
        <dbReference type="Proteomes" id="UP000003505"/>
    </source>
</evidence>
<proteinExistence type="predicted"/>
<dbReference type="Proteomes" id="UP000003505">
    <property type="component" value="Unassembled WGS sequence"/>
</dbReference>
<dbReference type="STRING" id="546271.Selsp_1912"/>
<dbReference type="OrthoDB" id="1683804at2"/>
<reference evidence="1 4" key="2">
    <citation type="submission" date="2011-04" db="EMBL/GenBank/DDBJ databases">
        <title>The complete genome of Selenomonas sputigena DSM 20758.</title>
        <authorList>
            <consortium name="US DOE Joint Genome Institute (JGI-PGF)"/>
            <person name="Lucas S."/>
            <person name="Copeland A."/>
            <person name="Lapidus A."/>
            <person name="Bruce D."/>
            <person name="Goodwin L."/>
            <person name="Pitluck S."/>
            <person name="Peters L."/>
            <person name="Kyrpides N."/>
            <person name="Mavromatis K."/>
            <person name="Ivanova N."/>
            <person name="Ovchinnikova G."/>
            <person name="Teshima H."/>
            <person name="Detter J.C."/>
            <person name="Tapia R."/>
            <person name="Han C."/>
            <person name="Land M."/>
            <person name="Hauser L."/>
            <person name="Markowitz V."/>
            <person name="Cheng J.-F."/>
            <person name="Hugenholtz P."/>
            <person name="Woyke T."/>
            <person name="Wu D."/>
            <person name="Gronow S."/>
            <person name="Wellnitz S."/>
            <person name="Schneider S."/>
            <person name="Klenk H.-P."/>
            <person name="Eisen J.A."/>
        </authorList>
    </citation>
    <scope>NUCLEOTIDE SEQUENCE [LARGE SCALE GENOMIC DNA]</scope>
    <source>
        <strain evidence="1">ATCC 35185</strain>
        <strain evidence="4">ATCC 35185 / DSM 20758 / VPI D19B-28</strain>
    </source>
</reference>
<evidence type="ECO:0000313" key="2">
    <source>
        <dbReference type="EMBL" id="EEX78490.1"/>
    </source>
</evidence>
<dbReference type="Proteomes" id="UP000011124">
    <property type="component" value="Chromosome"/>
</dbReference>
<dbReference type="HOGENOM" id="CLU_1516910_0_0_9"/>
<dbReference type="EMBL" id="ACKP02000002">
    <property type="protein sequence ID" value="EEX78490.1"/>
    <property type="molecule type" value="Genomic_DNA"/>
</dbReference>
<dbReference type="RefSeq" id="WP_006190675.1">
    <property type="nucleotide sequence ID" value="NC_015437.1"/>
</dbReference>
<sequence length="177" mass="20025">MKHWDLPEDWEIEAALPEYVDGEGDATRLFLADGTDRLVRARLRTVLERLARRHCRSLPLLRAWAKERTALAQTAPLAIASELVLVPFRARRPRIRGDAAMGVVNAMHAQLVRAEEPAEIELSCGRRIRALWGAATLAAHLRAAEILRQDLDAKTEAAVLRRLFWQKAWNRAALGRK</sequence>
<reference evidence="2 3" key="1">
    <citation type="submission" date="2009-09" db="EMBL/GenBank/DDBJ databases">
        <authorList>
            <person name="Weinstock G."/>
            <person name="Sodergren E."/>
            <person name="Clifton S."/>
            <person name="Fulton L."/>
            <person name="Fulton B."/>
            <person name="Courtney L."/>
            <person name="Fronick C."/>
            <person name="Harrison M."/>
            <person name="Strong C."/>
            <person name="Farmer C."/>
            <person name="Delahaunty K."/>
            <person name="Markovic C."/>
            <person name="Hall O."/>
            <person name="Minx P."/>
            <person name="Tomlinson C."/>
            <person name="Mitreva M."/>
            <person name="Nelson J."/>
            <person name="Hou S."/>
            <person name="Wollam A."/>
            <person name="Pepin K.H."/>
            <person name="Johnson M."/>
            <person name="Bhonagiri V."/>
            <person name="Nash W.E."/>
            <person name="Warren W."/>
            <person name="Chinwalla A."/>
            <person name="Mardis E.R."/>
            <person name="Wilson R.K."/>
        </authorList>
    </citation>
    <scope>NUCLEOTIDE SEQUENCE [LARGE SCALE GENOMIC DNA]</scope>
    <source>
        <strain evidence="2">ATCC 35185</strain>
        <strain evidence="3">ATCC 35185 / DSM 20758 / VPI D19B-28</strain>
    </source>
</reference>
<evidence type="ECO:0000313" key="1">
    <source>
        <dbReference type="EMBL" id="AEC00865.1"/>
    </source>
</evidence>
<protein>
    <submittedName>
        <fullName evidence="2">Uncharacterized protein</fullName>
    </submittedName>
</protein>
<evidence type="ECO:0000313" key="4">
    <source>
        <dbReference type="Proteomes" id="UP000011124"/>
    </source>
</evidence>
<organism evidence="2 3">
    <name type="scientific">Selenomonas sputigena (strain ATCC 35185 / DSM 20758 / CCUG 44933 / VPI D19B-28)</name>
    <dbReference type="NCBI Taxonomy" id="546271"/>
    <lineage>
        <taxon>Bacteria</taxon>
        <taxon>Bacillati</taxon>
        <taxon>Bacillota</taxon>
        <taxon>Negativicutes</taxon>
        <taxon>Selenomonadales</taxon>
        <taxon>Selenomonadaceae</taxon>
        <taxon>Selenomonas</taxon>
    </lineage>
</organism>
<gene>
    <name evidence="1" type="ordered locus">Selsp_1912</name>
    <name evidence="2" type="ORF">SELSPUOL_00091</name>
</gene>
<dbReference type="eggNOG" id="ENOG5033160">
    <property type="taxonomic scope" value="Bacteria"/>
</dbReference>
<accession>C9LRM4</accession>
<dbReference type="AlphaFoldDB" id="C9LRM4"/>
<keyword evidence="4" id="KW-1185">Reference proteome</keyword>
<name>C9LRM4_SELS3</name>
<dbReference type="EMBL" id="CP002637">
    <property type="protein sequence ID" value="AEC00865.1"/>
    <property type="molecule type" value="Genomic_DNA"/>
</dbReference>
<dbReference type="KEGG" id="ssg:Selsp_1912"/>